<dbReference type="PROSITE" id="PS50075">
    <property type="entry name" value="CARRIER"/>
    <property type="match status" value="1"/>
</dbReference>
<name>A0A918GWP7_9ACTN</name>
<dbReference type="InterPro" id="IPR009081">
    <property type="entry name" value="PP-bd_ACP"/>
</dbReference>
<dbReference type="SUPFAM" id="SSF47336">
    <property type="entry name" value="ACP-like"/>
    <property type="match status" value="1"/>
</dbReference>
<gene>
    <name evidence="2" type="ORF">GCM10014713_03630</name>
</gene>
<reference evidence="2" key="1">
    <citation type="journal article" date="2014" name="Int. J. Syst. Evol. Microbiol.">
        <title>Complete genome sequence of Corynebacterium casei LMG S-19264T (=DSM 44701T), isolated from a smear-ripened cheese.</title>
        <authorList>
            <consortium name="US DOE Joint Genome Institute (JGI-PGF)"/>
            <person name="Walter F."/>
            <person name="Albersmeier A."/>
            <person name="Kalinowski J."/>
            <person name="Ruckert C."/>
        </authorList>
    </citation>
    <scope>NUCLEOTIDE SEQUENCE</scope>
    <source>
        <strain evidence="2">JCM 3172</strain>
    </source>
</reference>
<dbReference type="Proteomes" id="UP000619486">
    <property type="component" value="Unassembled WGS sequence"/>
</dbReference>
<evidence type="ECO:0000259" key="1">
    <source>
        <dbReference type="PROSITE" id="PS50075"/>
    </source>
</evidence>
<dbReference type="EMBL" id="BMQQ01000001">
    <property type="protein sequence ID" value="GGT14268.1"/>
    <property type="molecule type" value="Genomic_DNA"/>
</dbReference>
<dbReference type="InterPro" id="IPR036736">
    <property type="entry name" value="ACP-like_sf"/>
</dbReference>
<proteinExistence type="predicted"/>
<reference evidence="2" key="2">
    <citation type="submission" date="2020-09" db="EMBL/GenBank/DDBJ databases">
        <authorList>
            <person name="Sun Q."/>
            <person name="Ohkuma M."/>
        </authorList>
    </citation>
    <scope>NUCLEOTIDE SEQUENCE</scope>
    <source>
        <strain evidence="2">JCM 3172</strain>
    </source>
</reference>
<sequence length="86" mass="9289">MTTATVNIEDLRALIAGALETEPDEVTDTAHFTDELEIDSLMLLEISTRIENAYGIPVDDVVISGVQTLAELHTFLTSRLGGEQSA</sequence>
<comment type="caution">
    <text evidence="2">The sequence shown here is derived from an EMBL/GenBank/DDBJ whole genome shotgun (WGS) entry which is preliminary data.</text>
</comment>
<evidence type="ECO:0000313" key="2">
    <source>
        <dbReference type="EMBL" id="GGT14268.1"/>
    </source>
</evidence>
<dbReference type="AlphaFoldDB" id="A0A918GWP7"/>
<organism evidence="2 3">
    <name type="scientific">Streptomyces purpureus</name>
    <dbReference type="NCBI Taxonomy" id="1951"/>
    <lineage>
        <taxon>Bacteria</taxon>
        <taxon>Bacillati</taxon>
        <taxon>Actinomycetota</taxon>
        <taxon>Actinomycetes</taxon>
        <taxon>Kitasatosporales</taxon>
        <taxon>Streptomycetaceae</taxon>
        <taxon>Streptomyces</taxon>
    </lineage>
</organism>
<dbReference type="Gene3D" id="1.10.1200.10">
    <property type="entry name" value="ACP-like"/>
    <property type="match status" value="1"/>
</dbReference>
<evidence type="ECO:0000313" key="3">
    <source>
        <dbReference type="Proteomes" id="UP000619486"/>
    </source>
</evidence>
<accession>A0A918GWP7</accession>
<dbReference type="RefSeq" id="WP_019891014.1">
    <property type="nucleotide sequence ID" value="NZ_BMQQ01000001.1"/>
</dbReference>
<keyword evidence="3" id="KW-1185">Reference proteome</keyword>
<feature type="domain" description="Carrier" evidence="1">
    <location>
        <begin position="2"/>
        <end position="80"/>
    </location>
</feature>
<dbReference type="Pfam" id="PF00550">
    <property type="entry name" value="PP-binding"/>
    <property type="match status" value="1"/>
</dbReference>
<protein>
    <recommendedName>
        <fullName evidence="1">Carrier domain-containing protein</fullName>
    </recommendedName>
</protein>